<feature type="transmembrane region" description="Helical" evidence="11">
    <location>
        <begin position="93"/>
        <end position="111"/>
    </location>
</feature>
<evidence type="ECO:0000256" key="1">
    <source>
        <dbReference type="ARBA" id="ARBA00004429"/>
    </source>
</evidence>
<dbReference type="EMBL" id="FOQL01000001">
    <property type="protein sequence ID" value="SFH89069.1"/>
    <property type="molecule type" value="Genomic_DNA"/>
</dbReference>
<accession>A0A1I3DRA3</accession>
<evidence type="ECO:0000313" key="13">
    <source>
        <dbReference type="EMBL" id="SFH89069.1"/>
    </source>
</evidence>
<evidence type="ECO:0000256" key="5">
    <source>
        <dbReference type="ARBA" id="ARBA00022519"/>
    </source>
</evidence>
<dbReference type="GO" id="GO:0043190">
    <property type="term" value="C:ATP-binding cassette (ABC) transporter complex"/>
    <property type="evidence" value="ECO:0007669"/>
    <property type="project" value="InterPro"/>
</dbReference>
<evidence type="ECO:0000313" key="14">
    <source>
        <dbReference type="Proteomes" id="UP000243606"/>
    </source>
</evidence>
<dbReference type="InterPro" id="IPR043429">
    <property type="entry name" value="ArtM/GltK/GlnP/TcyL/YhdX-like"/>
</dbReference>
<evidence type="ECO:0000256" key="6">
    <source>
        <dbReference type="ARBA" id="ARBA00022692"/>
    </source>
</evidence>
<feature type="transmembrane region" description="Helical" evidence="11">
    <location>
        <begin position="20"/>
        <end position="40"/>
    </location>
</feature>
<dbReference type="AlphaFoldDB" id="A0A1I3DRA3"/>
<feature type="transmembrane region" description="Helical" evidence="11">
    <location>
        <begin position="151"/>
        <end position="174"/>
    </location>
</feature>
<evidence type="ECO:0000256" key="7">
    <source>
        <dbReference type="ARBA" id="ARBA00022970"/>
    </source>
</evidence>
<dbReference type="Pfam" id="PF00528">
    <property type="entry name" value="BPD_transp_1"/>
    <property type="match status" value="1"/>
</dbReference>
<dbReference type="GO" id="GO:0022857">
    <property type="term" value="F:transmembrane transporter activity"/>
    <property type="evidence" value="ECO:0007669"/>
    <property type="project" value="InterPro"/>
</dbReference>
<dbReference type="OrthoDB" id="4404959at2"/>
<keyword evidence="7" id="KW-0029">Amino-acid transport</keyword>
<organism evidence="13 14">
    <name type="scientific">Pseudomonas guineae</name>
    <dbReference type="NCBI Taxonomy" id="425504"/>
    <lineage>
        <taxon>Bacteria</taxon>
        <taxon>Pseudomonadati</taxon>
        <taxon>Pseudomonadota</taxon>
        <taxon>Gammaproteobacteria</taxon>
        <taxon>Pseudomonadales</taxon>
        <taxon>Pseudomonadaceae</taxon>
        <taxon>Pseudomonas</taxon>
    </lineage>
</organism>
<keyword evidence="3 11" id="KW-0813">Transport</keyword>
<evidence type="ECO:0000256" key="10">
    <source>
        <dbReference type="ARBA" id="ARBA00040319"/>
    </source>
</evidence>
<evidence type="ECO:0000256" key="8">
    <source>
        <dbReference type="ARBA" id="ARBA00022989"/>
    </source>
</evidence>
<dbReference type="PROSITE" id="PS51257">
    <property type="entry name" value="PROKAR_LIPOPROTEIN"/>
    <property type="match status" value="1"/>
</dbReference>
<dbReference type="Gene3D" id="1.10.3720.10">
    <property type="entry name" value="MetI-like"/>
    <property type="match status" value="1"/>
</dbReference>
<keyword evidence="5" id="KW-0997">Cell inner membrane</keyword>
<feature type="transmembrane region" description="Helical" evidence="11">
    <location>
        <begin position="194"/>
        <end position="213"/>
    </location>
</feature>
<dbReference type="InterPro" id="IPR010065">
    <property type="entry name" value="AA_ABC_transptr_permease_3TM"/>
</dbReference>
<feature type="transmembrane region" description="Helical" evidence="11">
    <location>
        <begin position="52"/>
        <end position="73"/>
    </location>
</feature>
<dbReference type="CDD" id="cd06261">
    <property type="entry name" value="TM_PBP2"/>
    <property type="match status" value="1"/>
</dbReference>
<feature type="domain" description="ABC transmembrane type-1" evidence="12">
    <location>
        <begin position="16"/>
        <end position="213"/>
    </location>
</feature>
<dbReference type="NCBIfam" id="TIGR01726">
    <property type="entry name" value="HEQRo_perm_3TM"/>
    <property type="match status" value="1"/>
</dbReference>
<dbReference type="RefSeq" id="WP_090239477.1">
    <property type="nucleotide sequence ID" value="NZ_FOQL01000001.1"/>
</dbReference>
<dbReference type="SUPFAM" id="SSF161098">
    <property type="entry name" value="MetI-like"/>
    <property type="match status" value="1"/>
</dbReference>
<comment type="similarity">
    <text evidence="2">Belongs to the binding-protein-dependent transport system permease family. HisMQ subfamily.</text>
</comment>
<keyword evidence="8 11" id="KW-1133">Transmembrane helix</keyword>
<dbReference type="GO" id="GO:0006865">
    <property type="term" value="P:amino acid transport"/>
    <property type="evidence" value="ECO:0007669"/>
    <property type="project" value="UniProtKB-KW"/>
</dbReference>
<dbReference type="InterPro" id="IPR000515">
    <property type="entry name" value="MetI-like"/>
</dbReference>
<protein>
    <recommendedName>
        <fullName evidence="10">Arginine ABC transporter permease protein ArtM</fullName>
    </recommendedName>
</protein>
<dbReference type="InterPro" id="IPR035906">
    <property type="entry name" value="MetI-like_sf"/>
</dbReference>
<dbReference type="PANTHER" id="PTHR30614">
    <property type="entry name" value="MEMBRANE COMPONENT OF AMINO ACID ABC TRANSPORTER"/>
    <property type="match status" value="1"/>
</dbReference>
<reference evidence="14" key="1">
    <citation type="submission" date="2016-10" db="EMBL/GenBank/DDBJ databases">
        <authorList>
            <person name="Varghese N."/>
            <person name="Submissions S."/>
        </authorList>
    </citation>
    <scope>NUCLEOTIDE SEQUENCE [LARGE SCALE GENOMIC DNA]</scope>
    <source>
        <strain evidence="14">LMG 24016</strain>
    </source>
</reference>
<evidence type="ECO:0000256" key="3">
    <source>
        <dbReference type="ARBA" id="ARBA00022448"/>
    </source>
</evidence>
<name>A0A1I3DRA3_9PSED</name>
<dbReference type="PROSITE" id="PS50928">
    <property type="entry name" value="ABC_TM1"/>
    <property type="match status" value="1"/>
</dbReference>
<sequence>MMDILTRFSTQLLSGAGLTLQLTVIAALLACALALPLAIARCNEHGLLRWPIRLFVSFFRGTPLLAQLFLVYYGSGQFRAELSELGLWWFFRDPYYCALLTFVLNSTAYQIEILRGGLRAVPYGQIEAGVAMGLSRFNQYRKIILPNAYRIAFPALGNEIILLLKGSAVVSVITLFDVMGQTRRIFSQTFDLSVYLWAAVLYLLMTSVFVWFWRRLELCLTRHQRVRQAPAIATAPAAERVSTGVSR</sequence>
<evidence type="ECO:0000259" key="12">
    <source>
        <dbReference type="PROSITE" id="PS50928"/>
    </source>
</evidence>
<keyword evidence="6 11" id="KW-0812">Transmembrane</keyword>
<evidence type="ECO:0000256" key="2">
    <source>
        <dbReference type="ARBA" id="ARBA00010072"/>
    </source>
</evidence>
<keyword evidence="9 11" id="KW-0472">Membrane</keyword>
<comment type="subcellular location">
    <subcellularLocation>
        <location evidence="1">Cell inner membrane</location>
        <topology evidence="1">Multi-pass membrane protein</topology>
    </subcellularLocation>
    <subcellularLocation>
        <location evidence="11">Cell membrane</location>
        <topology evidence="11">Multi-pass membrane protein</topology>
    </subcellularLocation>
</comment>
<dbReference type="STRING" id="425504.SAMN05216206_0648"/>
<evidence type="ECO:0000256" key="4">
    <source>
        <dbReference type="ARBA" id="ARBA00022475"/>
    </source>
</evidence>
<proteinExistence type="inferred from homology"/>
<keyword evidence="4" id="KW-1003">Cell membrane</keyword>
<dbReference type="PANTHER" id="PTHR30614:SF10">
    <property type="entry name" value="ARGININE ABC TRANSPORTER PERMEASE PROTEIN ARTM"/>
    <property type="match status" value="1"/>
</dbReference>
<keyword evidence="14" id="KW-1185">Reference proteome</keyword>
<evidence type="ECO:0000256" key="11">
    <source>
        <dbReference type="RuleBase" id="RU363032"/>
    </source>
</evidence>
<gene>
    <name evidence="13" type="ORF">SAMN05216206_0648</name>
</gene>
<evidence type="ECO:0000256" key="9">
    <source>
        <dbReference type="ARBA" id="ARBA00023136"/>
    </source>
</evidence>
<dbReference type="Proteomes" id="UP000243606">
    <property type="component" value="Unassembled WGS sequence"/>
</dbReference>